<feature type="non-terminal residue" evidence="5">
    <location>
        <position position="1107"/>
    </location>
</feature>
<dbReference type="GO" id="GO:0003676">
    <property type="term" value="F:nucleic acid binding"/>
    <property type="evidence" value="ECO:0007669"/>
    <property type="project" value="InterPro"/>
</dbReference>
<protein>
    <recommendedName>
        <fullName evidence="4">3'-5' exonuclease domain-containing protein</fullName>
    </recommendedName>
</protein>
<feature type="compositionally biased region" description="Polar residues" evidence="3">
    <location>
        <begin position="579"/>
        <end position="592"/>
    </location>
</feature>
<dbReference type="GO" id="GO:0006139">
    <property type="term" value="P:nucleobase-containing compound metabolic process"/>
    <property type="evidence" value="ECO:0007669"/>
    <property type="project" value="InterPro"/>
</dbReference>
<dbReference type="PANTHER" id="PTHR13620:SF104">
    <property type="entry name" value="EXONUCLEASE 3'-5' DOMAIN-CONTAINING PROTEIN 2"/>
    <property type="match status" value="1"/>
</dbReference>
<proteinExistence type="predicted"/>
<accession>A0A166K076</accession>
<keyword evidence="2" id="KW-0378">Hydrolase</keyword>
<evidence type="ECO:0000256" key="2">
    <source>
        <dbReference type="ARBA" id="ARBA00022801"/>
    </source>
</evidence>
<organism evidence="5 6">
    <name type="scientific">Athelia psychrophila</name>
    <dbReference type="NCBI Taxonomy" id="1759441"/>
    <lineage>
        <taxon>Eukaryota</taxon>
        <taxon>Fungi</taxon>
        <taxon>Dikarya</taxon>
        <taxon>Basidiomycota</taxon>
        <taxon>Agaricomycotina</taxon>
        <taxon>Agaricomycetes</taxon>
        <taxon>Agaricomycetidae</taxon>
        <taxon>Atheliales</taxon>
        <taxon>Atheliaceae</taxon>
        <taxon>Athelia</taxon>
    </lineage>
</organism>
<feature type="region of interest" description="Disordered" evidence="3">
    <location>
        <begin position="577"/>
        <end position="601"/>
    </location>
</feature>
<evidence type="ECO:0000256" key="1">
    <source>
        <dbReference type="ARBA" id="ARBA00022722"/>
    </source>
</evidence>
<feature type="domain" description="3'-5' exonuclease" evidence="4">
    <location>
        <begin position="299"/>
        <end position="483"/>
    </location>
</feature>
<dbReference type="Pfam" id="PF20499">
    <property type="entry name" value="DUF6729"/>
    <property type="match status" value="1"/>
</dbReference>
<dbReference type="Gene3D" id="3.30.420.10">
    <property type="entry name" value="Ribonuclease H-like superfamily/Ribonuclease H"/>
    <property type="match status" value="1"/>
</dbReference>
<dbReference type="InterPro" id="IPR051132">
    <property type="entry name" value="3-5_Exonuclease_domain"/>
</dbReference>
<dbReference type="SUPFAM" id="SSF53098">
    <property type="entry name" value="Ribonuclease H-like"/>
    <property type="match status" value="1"/>
</dbReference>
<reference evidence="5 6" key="1">
    <citation type="journal article" date="2016" name="Mol. Biol. Evol.">
        <title>Comparative Genomics of Early-Diverging Mushroom-Forming Fungi Provides Insights into the Origins of Lignocellulose Decay Capabilities.</title>
        <authorList>
            <person name="Nagy L.G."/>
            <person name="Riley R."/>
            <person name="Tritt A."/>
            <person name="Adam C."/>
            <person name="Daum C."/>
            <person name="Floudas D."/>
            <person name="Sun H."/>
            <person name="Yadav J.S."/>
            <person name="Pangilinan J."/>
            <person name="Larsson K.H."/>
            <person name="Matsuura K."/>
            <person name="Barry K."/>
            <person name="Labutti K."/>
            <person name="Kuo R."/>
            <person name="Ohm R.A."/>
            <person name="Bhattacharya S.S."/>
            <person name="Shirouzu T."/>
            <person name="Yoshinaga Y."/>
            <person name="Martin F.M."/>
            <person name="Grigoriev I.V."/>
            <person name="Hibbett D.S."/>
        </authorList>
    </citation>
    <scope>NUCLEOTIDE SEQUENCE [LARGE SCALE GENOMIC DNA]</scope>
    <source>
        <strain evidence="5 6">CBS 109695</strain>
    </source>
</reference>
<dbReference type="OrthoDB" id="3038406at2759"/>
<keyword evidence="6" id="KW-1185">Reference proteome</keyword>
<dbReference type="InterPro" id="IPR036397">
    <property type="entry name" value="RNaseH_sf"/>
</dbReference>
<dbReference type="GO" id="GO:0005634">
    <property type="term" value="C:nucleus"/>
    <property type="evidence" value="ECO:0007669"/>
    <property type="project" value="TreeGrafter"/>
</dbReference>
<dbReference type="GO" id="GO:0008408">
    <property type="term" value="F:3'-5' exonuclease activity"/>
    <property type="evidence" value="ECO:0007669"/>
    <property type="project" value="InterPro"/>
</dbReference>
<dbReference type="InterPro" id="IPR002562">
    <property type="entry name" value="3'-5'_exonuclease_dom"/>
</dbReference>
<dbReference type="STRING" id="436010.A0A166K076"/>
<dbReference type="CDD" id="cd06141">
    <property type="entry name" value="WRN_exo"/>
    <property type="match status" value="1"/>
</dbReference>
<dbReference type="AlphaFoldDB" id="A0A166K076"/>
<evidence type="ECO:0000259" key="4">
    <source>
        <dbReference type="SMART" id="SM00474"/>
    </source>
</evidence>
<dbReference type="InterPro" id="IPR046616">
    <property type="entry name" value="DUF6729"/>
</dbReference>
<dbReference type="Pfam" id="PF01612">
    <property type="entry name" value="DNA_pol_A_exo1"/>
    <property type="match status" value="1"/>
</dbReference>
<evidence type="ECO:0000313" key="6">
    <source>
        <dbReference type="Proteomes" id="UP000076532"/>
    </source>
</evidence>
<dbReference type="EMBL" id="KV417547">
    <property type="protein sequence ID" value="KZP21390.1"/>
    <property type="molecule type" value="Genomic_DNA"/>
</dbReference>
<sequence length="1107" mass="123380">GRTAANGTANMLWAKGWARAPRRVVDLAECIYIIGYRYLCGQCKSSYQSWSPSLLSVLPRLLSMEFTHHLTYRSGLTDSVVALMRTSFQHGIGPGPFAEIIRTNHYRRYDHLHLQYLEMVYARSTSAMARLMGKSSPFGSFNDREGYAGFTPSAQYFRDFYVKFIRSHGDEMDQFTSMLSAKILQVIKHLGKVMGQTVFAGGLHTGINEHNEVRSMVLTPTKAHNQFMPALARVSESLATYGHEPIQLVYTDNVRGDKAELEKTLPELKADVIPVPDISTLVKLTVPPEYNVSTLSSTFQINTRLNSIMDCLKDGVDDLFTAVDMEWPVDRVNGIQGKIALVSIAVQQDIFLIPLYSHWRNGFLPSSLLAFLRAPRVRKVGVGISGDLTRLFRDCKFATDDEAFAGAINLGQFAKSRNAAAKATIGLADLTAAVLRRHLPKDPAVRVSLDWDTADLSQEQVEYAARDVYASWAVFQALTEVSVGVAVTAGTPAGTAVSLYGPDQSLIVAQGHIALERPKQYLGVNITPTRVLVVITEVFNTGHIVPGELLGTKKSTPLSLFPDAPFHLVCKAKHLRTRSAATETHPTSTSPNRHAPTEHTDEMQASDRLAALSSSPSDTASEPVETFLQDEQQWHQDSDTVMPSDQLLSASQPDTLSASRAEAIHSQLVTQPLDGSSIIRSRVLGDIWHLMDQFYISVQHGLRRPFARALRDAFFIPDAEDKAILEAFLLSKDVTWDSMVLYHSHWLWQRVRRFVPAPDELLARVSKVIMTFGPLKDAVTGFPLFNEKAWETSENVLENIRRGYYSDPPNIQLYFSNGYDKYGLLRYRCCRGTNGIEGGIHQNIIRWFGAFNASPDFAVGTINRTGVKYAGSFDIWTKNRISHLLDLTCARFTSLPASFGPGGWVNGSNYVRSTEIFGILPLSERLRESLSILPYHNQFALDRKIRHSYLAVRQQTRAAVLPIHTRPERALFKAMLADPRGSFSGEKEPNWIELANIWSGHVDGVLIFYKLPEHLKNHWKTWSDHSNEKNSISINQLVYDEIRRALAPAARSAMSSTLALPSILPVPVSQQIRSGSRPQPAAINPWEVTQLLGSHTTAQSAVQYNYG</sequence>
<evidence type="ECO:0000256" key="3">
    <source>
        <dbReference type="SAM" id="MobiDB-lite"/>
    </source>
</evidence>
<dbReference type="SMART" id="SM00474">
    <property type="entry name" value="35EXOc"/>
    <property type="match status" value="1"/>
</dbReference>
<evidence type="ECO:0000313" key="5">
    <source>
        <dbReference type="EMBL" id="KZP21390.1"/>
    </source>
</evidence>
<dbReference type="GO" id="GO:0005737">
    <property type="term" value="C:cytoplasm"/>
    <property type="evidence" value="ECO:0007669"/>
    <property type="project" value="TreeGrafter"/>
</dbReference>
<dbReference type="Proteomes" id="UP000076532">
    <property type="component" value="Unassembled WGS sequence"/>
</dbReference>
<feature type="non-terminal residue" evidence="5">
    <location>
        <position position="1"/>
    </location>
</feature>
<keyword evidence="1" id="KW-0540">Nuclease</keyword>
<name>A0A166K076_9AGAM</name>
<dbReference type="PANTHER" id="PTHR13620">
    <property type="entry name" value="3-5 EXONUCLEASE"/>
    <property type="match status" value="1"/>
</dbReference>
<gene>
    <name evidence="5" type="ORF">FIBSPDRAFT_664411</name>
</gene>
<dbReference type="InterPro" id="IPR012337">
    <property type="entry name" value="RNaseH-like_sf"/>
</dbReference>